<sequence>MNTWQKLAWIEWYRSFRLTGKDNHDFFWLAVLLFLTLALALLLWGSREGLLNKFVDVSLGRLEGVGIPIWVAANNEEGLDRQWLQSAGIQFYPYREVESYEASLPVNSHPVWDNKVPFEGWAVSSTDPLWQLGINNPITSVTTKSFPVPLEMVVSESLFKQYFNCAAYVAAVQQQLPFWSPPAALTEGNSLACLADNTLWLDVKVGTERRELLPFHIHWQPRIPTMHQLAFLLPLSTLHALKVSTYFTNLKYYPEAQLDKSHRIKELMLWTDTNATTPSVKQLEHCLKQVQLIDNNRISLTYPLPRTWVMSCIKQSGIPLQSGDKPLSPPYLTITEESESHYFQYDDKDYLTIACESDQPRCQPCEKVIQSPVWRSLKTTICTQTQTIADMIALIGSYQKALTYVKNRDELATYLEKITNLPQSTTDTSKALYIHPTYHDAHVRFLFIQKVLEMLKMVYSPFFFILLLILLVVQIGIVITHRQHNYGILLAKGMSGQQIYSLILMQITLSFIIAWSGALWLIESVRYLLSWRFADIVTQKPYIDHLLVNNFDLLPLTFTDYGLVSLIILGMSYLIATAMLKRIISTQPLEPAYLFKLQ</sequence>
<proteinExistence type="predicted"/>
<organism evidence="2 3">
    <name type="scientific">Thioploca ingrica</name>
    <dbReference type="NCBI Taxonomy" id="40754"/>
    <lineage>
        <taxon>Bacteria</taxon>
        <taxon>Pseudomonadati</taxon>
        <taxon>Pseudomonadota</taxon>
        <taxon>Gammaproteobacteria</taxon>
        <taxon>Thiotrichales</taxon>
        <taxon>Thiotrichaceae</taxon>
        <taxon>Thioploca</taxon>
    </lineage>
</organism>
<keyword evidence="1" id="KW-0812">Transmembrane</keyword>
<accession>A0A090AB18</accession>
<reference evidence="2 3" key="1">
    <citation type="journal article" date="2014" name="ISME J.">
        <title>Ecophysiology of Thioploca ingrica as revealed by the complete genome sequence supplemented with proteomic evidence.</title>
        <authorList>
            <person name="Kojima H."/>
            <person name="Ogura Y."/>
            <person name="Yamamoto N."/>
            <person name="Togashi T."/>
            <person name="Mori H."/>
            <person name="Watanabe T."/>
            <person name="Nemoto F."/>
            <person name="Kurokawa K."/>
            <person name="Hayashi T."/>
            <person name="Fukui M."/>
        </authorList>
    </citation>
    <scope>NUCLEOTIDE SEQUENCE [LARGE SCALE GENOMIC DNA]</scope>
</reference>
<dbReference type="HOGENOM" id="CLU_456283_0_0_6"/>
<dbReference type="Proteomes" id="UP000031623">
    <property type="component" value="Chromosome"/>
</dbReference>
<evidence type="ECO:0000256" key="1">
    <source>
        <dbReference type="SAM" id="Phobius"/>
    </source>
</evidence>
<dbReference type="AlphaFoldDB" id="A0A090AB18"/>
<dbReference type="OrthoDB" id="8477583at2"/>
<keyword evidence="1" id="KW-1133">Transmembrane helix</keyword>
<gene>
    <name evidence="2" type="ORF">THII_0451</name>
</gene>
<evidence type="ECO:0000313" key="2">
    <source>
        <dbReference type="EMBL" id="BAP54748.1"/>
    </source>
</evidence>
<evidence type="ECO:0000313" key="3">
    <source>
        <dbReference type="Proteomes" id="UP000031623"/>
    </source>
</evidence>
<feature type="transmembrane region" description="Helical" evidence="1">
    <location>
        <begin position="26"/>
        <end position="45"/>
    </location>
</feature>
<dbReference type="EMBL" id="AP014633">
    <property type="protein sequence ID" value="BAP54748.1"/>
    <property type="molecule type" value="Genomic_DNA"/>
</dbReference>
<keyword evidence="3" id="KW-1185">Reference proteome</keyword>
<feature type="transmembrane region" description="Helical" evidence="1">
    <location>
        <begin position="458"/>
        <end position="479"/>
    </location>
</feature>
<feature type="transmembrane region" description="Helical" evidence="1">
    <location>
        <begin position="499"/>
        <end position="522"/>
    </location>
</feature>
<dbReference type="KEGG" id="tig:THII_0451"/>
<keyword evidence="1" id="KW-0472">Membrane</keyword>
<name>A0A090AB18_9GAMM</name>
<protein>
    <submittedName>
        <fullName evidence="2">Uncharacterized protein</fullName>
    </submittedName>
</protein>
<feature type="transmembrane region" description="Helical" evidence="1">
    <location>
        <begin position="561"/>
        <end position="580"/>
    </location>
</feature>